<keyword evidence="1" id="KW-0812">Transmembrane</keyword>
<keyword evidence="3" id="KW-1185">Reference proteome</keyword>
<evidence type="ECO:0000313" key="2">
    <source>
        <dbReference type="EMBL" id="MEB4592305.1"/>
    </source>
</evidence>
<evidence type="ECO:0000313" key="3">
    <source>
        <dbReference type="Proteomes" id="UP001308005"/>
    </source>
</evidence>
<name>A0ABU6CZP6_9GAMM</name>
<dbReference type="EMBL" id="JAYMYJ010000129">
    <property type="protein sequence ID" value="MEB4592305.1"/>
    <property type="molecule type" value="Genomic_DNA"/>
</dbReference>
<organism evidence="2 3">
    <name type="scientific">Candidatus Thiothrix phosphatis</name>
    <dbReference type="NCBI Taxonomy" id="3112415"/>
    <lineage>
        <taxon>Bacteria</taxon>
        <taxon>Pseudomonadati</taxon>
        <taxon>Pseudomonadota</taxon>
        <taxon>Gammaproteobacteria</taxon>
        <taxon>Thiotrichales</taxon>
        <taxon>Thiotrichaceae</taxon>
        <taxon>Thiothrix</taxon>
    </lineage>
</organism>
<keyword evidence="1" id="KW-1133">Transmembrane helix</keyword>
<reference evidence="3" key="1">
    <citation type="submission" date="2023-07" db="EMBL/GenBank/DDBJ databases">
        <title>The carbon used by Thiothrix.</title>
        <authorList>
            <person name="Chen L."/>
        </authorList>
    </citation>
    <scope>NUCLEOTIDE SEQUENCE [LARGE SCALE GENOMIC DNA]</scope>
</reference>
<protein>
    <submittedName>
        <fullName evidence="2">FixH family protein</fullName>
    </submittedName>
</protein>
<accession>A0ABU6CZP6</accession>
<comment type="caution">
    <text evidence="2">The sequence shown here is derived from an EMBL/GenBank/DDBJ whole genome shotgun (WGS) entry which is preliminary data.</text>
</comment>
<feature type="transmembrane region" description="Helical" evidence="1">
    <location>
        <begin position="15"/>
        <end position="35"/>
    </location>
</feature>
<dbReference type="Proteomes" id="UP001308005">
    <property type="component" value="Unassembled WGS sequence"/>
</dbReference>
<gene>
    <name evidence="2" type="ORF">VSS37_15060</name>
</gene>
<proteinExistence type="predicted"/>
<dbReference type="RefSeq" id="WP_324696517.1">
    <property type="nucleotide sequence ID" value="NZ_JAYMYJ010000129.1"/>
</dbReference>
<sequence>MYVQVEDVKPWYKQFWPWALMVMPATAVVAGLYTYSLAVSTRSAMVVDDYYTEGKAINQSLERGRKAAALGLHGNLSLNGQAARLLLDNPSVQPLQQLELKLYHATLADHDQVVMLHNAGNGVWAGEVAHLAAGRWYVDLLPQDESWRLEGVLPASSPIATVDLQPAL</sequence>
<dbReference type="Pfam" id="PF05751">
    <property type="entry name" value="FixH"/>
    <property type="match status" value="1"/>
</dbReference>
<dbReference type="InterPro" id="IPR008620">
    <property type="entry name" value="FixH"/>
</dbReference>
<evidence type="ECO:0000256" key="1">
    <source>
        <dbReference type="SAM" id="Phobius"/>
    </source>
</evidence>
<keyword evidence="1" id="KW-0472">Membrane</keyword>